<sequence>MRPTVTALGLSLALLTGLAPTTQAEPRDQFTKPDPREIEVQQHPDPDDLHVARPPLEIRYQCPPGWTTSVGSFEPHQTTVCVPEDVPQRMPCPPGTVLTRSACSIACQVFN</sequence>
<dbReference type="EMBL" id="JAAXKX010000008">
    <property type="protein sequence ID" value="NKN33111.1"/>
    <property type="molecule type" value="Genomic_DNA"/>
</dbReference>
<evidence type="ECO:0000256" key="1">
    <source>
        <dbReference type="SAM" id="MobiDB-lite"/>
    </source>
</evidence>
<feature type="chain" id="PRO_5046010968" description="Sushi domain-containing protein" evidence="2">
    <location>
        <begin position="25"/>
        <end position="111"/>
    </location>
</feature>
<gene>
    <name evidence="3" type="ORF">HF203_07735</name>
</gene>
<evidence type="ECO:0008006" key="5">
    <source>
        <dbReference type="Google" id="ProtNLM"/>
    </source>
</evidence>
<feature type="compositionally biased region" description="Basic and acidic residues" evidence="1">
    <location>
        <begin position="25"/>
        <end position="51"/>
    </location>
</feature>
<feature type="signal peptide" evidence="2">
    <location>
        <begin position="1"/>
        <end position="24"/>
    </location>
</feature>
<dbReference type="Proteomes" id="UP000740754">
    <property type="component" value="Unassembled WGS sequence"/>
</dbReference>
<comment type="caution">
    <text evidence="3">The sequence shown here is derived from an EMBL/GenBank/DDBJ whole genome shotgun (WGS) entry which is preliminary data.</text>
</comment>
<organism evidence="3 4">
    <name type="scientific">Marichromatium bheemlicum</name>
    <dbReference type="NCBI Taxonomy" id="365339"/>
    <lineage>
        <taxon>Bacteria</taxon>
        <taxon>Pseudomonadati</taxon>
        <taxon>Pseudomonadota</taxon>
        <taxon>Gammaproteobacteria</taxon>
        <taxon>Chromatiales</taxon>
        <taxon>Chromatiaceae</taxon>
        <taxon>Marichromatium</taxon>
    </lineage>
</organism>
<evidence type="ECO:0000313" key="4">
    <source>
        <dbReference type="Proteomes" id="UP000740754"/>
    </source>
</evidence>
<feature type="region of interest" description="Disordered" evidence="1">
    <location>
        <begin position="19"/>
        <end position="51"/>
    </location>
</feature>
<reference evidence="3 4" key="1">
    <citation type="submission" date="2020-04" db="EMBL/GenBank/DDBJ databases">
        <title>Draft Whole-Genome sequence of Marichromatium bheemlicum DSM 18632, type strain.</title>
        <authorList>
            <person name="Kyndt J.A."/>
            <person name="Meyer T.E."/>
        </authorList>
    </citation>
    <scope>NUCLEOTIDE SEQUENCE [LARGE SCALE GENOMIC DNA]</scope>
    <source>
        <strain evidence="3 4">DSM 18632</strain>
    </source>
</reference>
<keyword evidence="4" id="KW-1185">Reference proteome</keyword>
<keyword evidence="2" id="KW-0732">Signal</keyword>
<evidence type="ECO:0000313" key="3">
    <source>
        <dbReference type="EMBL" id="NKN33111.1"/>
    </source>
</evidence>
<dbReference type="RefSeq" id="WP_168668348.1">
    <property type="nucleotide sequence ID" value="NZ_JAAXKX010000008.1"/>
</dbReference>
<protein>
    <recommendedName>
        <fullName evidence="5">Sushi domain-containing protein</fullName>
    </recommendedName>
</protein>
<proteinExistence type="predicted"/>
<accession>A0ABX1IAI6</accession>
<evidence type="ECO:0000256" key="2">
    <source>
        <dbReference type="SAM" id="SignalP"/>
    </source>
</evidence>
<name>A0ABX1IAI6_9GAMM</name>